<keyword evidence="1" id="KW-1133">Transmembrane helix</keyword>
<reference evidence="3" key="1">
    <citation type="submission" date="2017-09" db="EMBL/GenBank/DDBJ databases">
        <title>Depth-based differentiation of microbial function through sediment-hosted aquifers and enrichment of novel symbionts in the deep terrestrial subsurface.</title>
        <authorList>
            <person name="Probst A.J."/>
            <person name="Ladd B."/>
            <person name="Jarett J.K."/>
            <person name="Geller-Mcgrath D.E."/>
            <person name="Sieber C.M.K."/>
            <person name="Emerson J.B."/>
            <person name="Anantharaman K."/>
            <person name="Thomas B.C."/>
            <person name="Malmstrom R."/>
            <person name="Stieglmeier M."/>
            <person name="Klingl A."/>
            <person name="Woyke T."/>
            <person name="Ryan C.M."/>
            <person name="Banfield J.F."/>
        </authorList>
    </citation>
    <scope>NUCLEOTIDE SEQUENCE [LARGE SCALE GENOMIC DNA]</scope>
</reference>
<dbReference type="Proteomes" id="UP000228906">
    <property type="component" value="Unassembled WGS sequence"/>
</dbReference>
<proteinExistence type="predicted"/>
<sequence>MDEILQKLAEQKAKIDAIYKSVEKTRKYFLITLIASAAFIILPLIALLFVIPSFIKTITGNGLGL</sequence>
<comment type="caution">
    <text evidence="2">The sequence shown here is derived from an EMBL/GenBank/DDBJ whole genome shotgun (WGS) entry which is preliminary data.</text>
</comment>
<evidence type="ECO:0000313" key="3">
    <source>
        <dbReference type="Proteomes" id="UP000228906"/>
    </source>
</evidence>
<feature type="transmembrane region" description="Helical" evidence="1">
    <location>
        <begin position="28"/>
        <end position="55"/>
    </location>
</feature>
<gene>
    <name evidence="2" type="ORF">COU03_02970</name>
</gene>
<evidence type="ECO:0000313" key="2">
    <source>
        <dbReference type="EMBL" id="PIR91118.1"/>
    </source>
</evidence>
<keyword evidence="1" id="KW-0812">Transmembrane</keyword>
<name>A0A2H0UWB6_9BACT</name>
<protein>
    <submittedName>
        <fullName evidence="2">Uncharacterized protein</fullName>
    </submittedName>
</protein>
<accession>A0A2H0UWB6</accession>
<evidence type="ECO:0000256" key="1">
    <source>
        <dbReference type="SAM" id="Phobius"/>
    </source>
</evidence>
<keyword evidence="1" id="KW-0472">Membrane</keyword>
<dbReference type="EMBL" id="PFAV01000054">
    <property type="protein sequence ID" value="PIR91118.1"/>
    <property type="molecule type" value="Genomic_DNA"/>
</dbReference>
<dbReference type="AlphaFoldDB" id="A0A2H0UWB6"/>
<organism evidence="2 3">
    <name type="scientific">bacterium (Candidatus Gribaldobacteria) CG10_big_fil_rev_8_21_14_0_10_41_12</name>
    <dbReference type="NCBI Taxonomy" id="2014277"/>
    <lineage>
        <taxon>Bacteria</taxon>
        <taxon>Candidatus Gribaldobacteria</taxon>
    </lineage>
</organism>